<dbReference type="PANTHER" id="PTHR12363">
    <property type="entry name" value="TRANSPORTIN 3 AND IMPORTIN 13"/>
    <property type="match status" value="1"/>
</dbReference>
<name>A0A4S4M333_9AGAM</name>
<dbReference type="GO" id="GO:0006606">
    <property type="term" value="P:protein import into nucleus"/>
    <property type="evidence" value="ECO:0007669"/>
    <property type="project" value="TreeGrafter"/>
</dbReference>
<dbReference type="GO" id="GO:0031267">
    <property type="term" value="F:small GTPase binding"/>
    <property type="evidence" value="ECO:0007669"/>
    <property type="project" value="InterPro"/>
</dbReference>
<dbReference type="OrthoDB" id="435593at2759"/>
<dbReference type="Pfam" id="PF08389">
    <property type="entry name" value="Xpo1"/>
    <property type="match status" value="1"/>
</dbReference>
<keyword evidence="3" id="KW-1185">Reference proteome</keyword>
<dbReference type="GO" id="GO:0005737">
    <property type="term" value="C:cytoplasm"/>
    <property type="evidence" value="ECO:0007669"/>
    <property type="project" value="TreeGrafter"/>
</dbReference>
<reference evidence="2 3" key="1">
    <citation type="submission" date="2019-02" db="EMBL/GenBank/DDBJ databases">
        <title>Genome sequencing of the rare red list fungi Bondarzewia mesenterica.</title>
        <authorList>
            <person name="Buettner E."/>
            <person name="Kellner H."/>
        </authorList>
    </citation>
    <scope>NUCLEOTIDE SEQUENCE [LARGE SCALE GENOMIC DNA]</scope>
    <source>
        <strain evidence="2 3">DSM 108281</strain>
    </source>
</reference>
<dbReference type="InterPro" id="IPR011989">
    <property type="entry name" value="ARM-like"/>
</dbReference>
<dbReference type="Pfam" id="PF24140">
    <property type="entry name" value="TPR_TNPO3_IPO13_3rd"/>
    <property type="match status" value="1"/>
</dbReference>
<dbReference type="Proteomes" id="UP000310158">
    <property type="component" value="Unassembled WGS sequence"/>
</dbReference>
<dbReference type="Gene3D" id="1.25.10.10">
    <property type="entry name" value="Leucine-rich Repeat Variant"/>
    <property type="match status" value="1"/>
</dbReference>
<dbReference type="InterPro" id="IPR001494">
    <property type="entry name" value="Importin-beta_N"/>
</dbReference>
<evidence type="ECO:0000313" key="3">
    <source>
        <dbReference type="Proteomes" id="UP000310158"/>
    </source>
</evidence>
<evidence type="ECO:0000259" key="1">
    <source>
        <dbReference type="SMART" id="SM00913"/>
    </source>
</evidence>
<comment type="caution">
    <text evidence="2">The sequence shown here is derived from an EMBL/GenBank/DDBJ whole genome shotgun (WGS) entry which is preliminary data.</text>
</comment>
<feature type="domain" description="Importin N-terminal" evidence="1">
    <location>
        <begin position="26"/>
        <end position="93"/>
    </location>
</feature>
<dbReference type="Pfam" id="PF03810">
    <property type="entry name" value="IBN_N"/>
    <property type="match status" value="1"/>
</dbReference>
<accession>A0A4S4M333</accession>
<dbReference type="InterPro" id="IPR057942">
    <property type="entry name" value="TPR_TNPO3_IPO13_3rd"/>
</dbReference>
<proteinExistence type="predicted"/>
<gene>
    <name evidence="2" type="ORF">EW146_g2139</name>
</gene>
<evidence type="ECO:0000313" key="2">
    <source>
        <dbReference type="EMBL" id="THH18937.1"/>
    </source>
</evidence>
<dbReference type="InterPro" id="IPR051345">
    <property type="entry name" value="Importin_beta-like_NTR"/>
</dbReference>
<dbReference type="PANTHER" id="PTHR12363:SF53">
    <property type="entry name" value="MRNA TRANSPORT REGULATOR MTR10"/>
    <property type="match status" value="1"/>
</dbReference>
<dbReference type="EMBL" id="SGPL01000060">
    <property type="protein sequence ID" value="THH18937.1"/>
    <property type="molecule type" value="Genomic_DNA"/>
</dbReference>
<dbReference type="AlphaFoldDB" id="A0A4S4M333"/>
<dbReference type="Pfam" id="PF24139">
    <property type="entry name" value="TPR_TNPO3_IPO13_4th"/>
    <property type="match status" value="1"/>
</dbReference>
<dbReference type="InterPro" id="IPR013598">
    <property type="entry name" value="Exportin-1/Importin-b-like"/>
</dbReference>
<dbReference type="InterPro" id="IPR016024">
    <property type="entry name" value="ARM-type_fold"/>
</dbReference>
<dbReference type="SUPFAM" id="SSF48371">
    <property type="entry name" value="ARM repeat"/>
    <property type="match status" value="1"/>
</dbReference>
<dbReference type="InterPro" id="IPR057941">
    <property type="entry name" value="TPR_TNPO3_IPO13_2nd"/>
</dbReference>
<dbReference type="InterPro" id="IPR058537">
    <property type="entry name" value="TPR_TNPO3_IPO13_4th"/>
</dbReference>
<organism evidence="2 3">
    <name type="scientific">Bondarzewia mesenterica</name>
    <dbReference type="NCBI Taxonomy" id="1095465"/>
    <lineage>
        <taxon>Eukaryota</taxon>
        <taxon>Fungi</taxon>
        <taxon>Dikarya</taxon>
        <taxon>Basidiomycota</taxon>
        <taxon>Agaricomycotina</taxon>
        <taxon>Agaricomycetes</taxon>
        <taxon>Russulales</taxon>
        <taxon>Bondarzewiaceae</taxon>
        <taxon>Bondarzewia</taxon>
    </lineage>
</organism>
<protein>
    <recommendedName>
        <fullName evidence="1">Importin N-terminal domain-containing protein</fullName>
    </recommendedName>
</protein>
<dbReference type="Pfam" id="PF24138">
    <property type="entry name" value="TPR_TNPO3_IPO13_2nd"/>
    <property type="match status" value="1"/>
</dbReference>
<sequence length="933" mass="102709">MADIQALLSALDVFSRAPDKASLEKANAWLQDFQHSPEAWSTCNILLRSLEAPAAAKLFAAQTFRSKVTYDLHQVNAANLLSLRDTLVAALDHYQAGPRTITVQLCLALSGLALQLPSWDNAIPSLIDSFGQNPATVPVLLQFLTVLPEELCTNTKIPVTDQEYRERAQVLLTANAERVLSLLSMYIQASGVTLAVQAQVFNCLRSWLVAGEITAAALAETPLFDFCFDALASEQLFDTAVDVVCDVIHETQEIDDNMPVIERIVPRVIALRPDLAAAKDDPEKTRGYARIFTEAGETYRLLLLQHTETFFPIVEAIGECSAYADLDIVPITFPFWMRLAQSIGKKSSVPPLFNDAYKSLLAIVIHHLHFPADSSTLTGQELDNFRSFRHVMGDTLKDCCYVLGTEPCLMTAFNMITASLSHGSNATWQEIEAPLFSMRSMGAEVDPLDEVAVPRIMDLIPTLPQHPRIRYAALLIISRYTEWISLHPDHIPAALEYISSGFGVSDPEVCGAAGQALKYLCQDCRQRLVSFLPQLHAFVGTMGSKLTQDDKVLVYEAIAYVISAMPMEQAAQSLRTFALSILESVHTVTVKSTVATKQDLRDVGDGLANLEVMLHVVGSFGDELPSFCQNTCQEAWSVFDAFIAKYGSDYESSEHVTRVLRHGLTLFGASALAVAPAVLARMASAFEVTGVSSYLWIAGKILGRFGHEEDPILRSGFKGVYERSTDKLVSMLQEKGPAAIPDVLEDYLRMLLQMVDYSPDLFFQSSAFPIAFRVALAALTLIQSDIIFASLDLIRIILTHDCLSPTATTPLPPKFPIYAAAIRQVVEKEGFELIGLLLTGLVGDFPEETSSSIITIFRVLSGLWPTQVLSWVPPVLQRLPVSSAPDEAKARFLTDLKAAIDAGQYDKVKYAILGLDRTSRKARDRRRLAALDR</sequence>
<dbReference type="SMART" id="SM00913">
    <property type="entry name" value="IBN_N"/>
    <property type="match status" value="1"/>
</dbReference>